<dbReference type="GO" id="GO:0003700">
    <property type="term" value="F:DNA-binding transcription factor activity"/>
    <property type="evidence" value="ECO:0007669"/>
    <property type="project" value="InterPro"/>
</dbReference>
<dbReference type="Gene3D" id="3.30.730.10">
    <property type="entry name" value="AP2/ERF domain"/>
    <property type="match status" value="1"/>
</dbReference>
<evidence type="ECO:0000256" key="1">
    <source>
        <dbReference type="ARBA" id="ARBA00004123"/>
    </source>
</evidence>
<dbReference type="GO" id="GO:0003677">
    <property type="term" value="F:DNA binding"/>
    <property type="evidence" value="ECO:0007669"/>
    <property type="project" value="UniProtKB-KW"/>
</dbReference>
<keyword evidence="2" id="KW-0805">Transcription regulation</keyword>
<feature type="domain" description="AP2/ERF" evidence="8">
    <location>
        <begin position="19"/>
        <end position="76"/>
    </location>
</feature>
<dbReference type="Pfam" id="PF00847">
    <property type="entry name" value="AP2"/>
    <property type="match status" value="1"/>
</dbReference>
<evidence type="ECO:0000256" key="2">
    <source>
        <dbReference type="ARBA" id="ARBA00023015"/>
    </source>
</evidence>
<dbReference type="SMART" id="SM00380">
    <property type="entry name" value="AP2"/>
    <property type="match status" value="1"/>
</dbReference>
<feature type="region of interest" description="Disordered" evidence="7">
    <location>
        <begin position="131"/>
        <end position="156"/>
    </location>
</feature>
<gene>
    <name evidence="10" type="primary">LOC120264685</name>
</gene>
<dbReference type="InterPro" id="IPR036955">
    <property type="entry name" value="AP2/ERF_dom_sf"/>
</dbReference>
<comment type="subcellular location">
    <subcellularLocation>
        <location evidence="1">Nucleus</location>
    </subcellularLocation>
</comment>
<accession>A0AB40BPS1</accession>
<sequence length="303" mass="32462">MGVGEGPKQRKRTPRDEKRFIGVRQRPSGRWVAEIKDSLQKVRLWLGTFDTAEDAARAYDRAARTLRGANARTNFKSPSVGPDDEALDNLPPFSFEDGCGPANDFIGVLKAKVLDGKLPSHPAIAKALGATRVLSPGPGPGPGPGAKEATRGGGSLNNSISVASNEASDIMDEQGQYWRLLNQETRAAPAPAPAYVTNGRPLTDLETRMFPSSSISIYADGSSSSSDPLIGASVRVPAAGYCVGSAPIKGKEMVDANVYIPQPPDNQTLCDCEEWPPTDSSLDFEYDPANTQHEVWFPSSFPF</sequence>
<dbReference type="PANTHER" id="PTHR31194">
    <property type="entry name" value="SHN SHINE , DNA BINDING / TRANSCRIPTION FACTOR"/>
    <property type="match status" value="1"/>
</dbReference>
<reference evidence="10" key="1">
    <citation type="submission" date="2025-08" db="UniProtKB">
        <authorList>
            <consortium name="RefSeq"/>
        </authorList>
    </citation>
    <scope>IDENTIFICATION</scope>
</reference>
<name>A0AB40BPS1_DIOCR</name>
<organism evidence="9 10">
    <name type="scientific">Dioscorea cayennensis subsp. rotundata</name>
    <name type="common">White Guinea yam</name>
    <name type="synonym">Dioscorea rotundata</name>
    <dbReference type="NCBI Taxonomy" id="55577"/>
    <lineage>
        <taxon>Eukaryota</taxon>
        <taxon>Viridiplantae</taxon>
        <taxon>Streptophyta</taxon>
        <taxon>Embryophyta</taxon>
        <taxon>Tracheophyta</taxon>
        <taxon>Spermatophyta</taxon>
        <taxon>Magnoliopsida</taxon>
        <taxon>Liliopsida</taxon>
        <taxon>Dioscoreales</taxon>
        <taxon>Dioscoreaceae</taxon>
        <taxon>Dioscorea</taxon>
    </lineage>
</organism>
<dbReference type="InterPro" id="IPR016177">
    <property type="entry name" value="DNA-bd_dom_sf"/>
</dbReference>
<dbReference type="PRINTS" id="PR00367">
    <property type="entry name" value="ETHRSPELEMNT"/>
</dbReference>
<evidence type="ECO:0000313" key="9">
    <source>
        <dbReference type="Proteomes" id="UP001515500"/>
    </source>
</evidence>
<protein>
    <submittedName>
        <fullName evidence="10">Ethylene-responsive transcription factor ERF094-like</fullName>
    </submittedName>
</protein>
<dbReference type="InterPro" id="IPR001471">
    <property type="entry name" value="AP2/ERF_dom"/>
</dbReference>
<dbReference type="InterPro" id="IPR050913">
    <property type="entry name" value="AP2/ERF_ERF"/>
</dbReference>
<dbReference type="FunFam" id="3.30.730.10:FF:000005">
    <property type="entry name" value="ethylene-responsive transcription factor RAP2-11"/>
    <property type="match status" value="1"/>
</dbReference>
<evidence type="ECO:0000256" key="7">
    <source>
        <dbReference type="SAM" id="MobiDB-lite"/>
    </source>
</evidence>
<dbReference type="GO" id="GO:0005634">
    <property type="term" value="C:nucleus"/>
    <property type="evidence" value="ECO:0007669"/>
    <property type="project" value="UniProtKB-SubCell"/>
</dbReference>
<dbReference type="PANTHER" id="PTHR31194:SF189">
    <property type="entry name" value="AP2_ERF DOMAIN-CONTAINING PROTEIN"/>
    <property type="match status" value="1"/>
</dbReference>
<dbReference type="Proteomes" id="UP001515500">
    <property type="component" value="Chromosome 7"/>
</dbReference>
<proteinExistence type="inferred from homology"/>
<keyword evidence="9" id="KW-1185">Reference proteome</keyword>
<evidence type="ECO:0000256" key="4">
    <source>
        <dbReference type="ARBA" id="ARBA00023163"/>
    </source>
</evidence>
<dbReference type="CDD" id="cd00018">
    <property type="entry name" value="AP2"/>
    <property type="match status" value="1"/>
</dbReference>
<evidence type="ECO:0000259" key="8">
    <source>
        <dbReference type="PROSITE" id="PS51032"/>
    </source>
</evidence>
<keyword evidence="4" id="KW-0804">Transcription</keyword>
<dbReference type="SUPFAM" id="SSF54171">
    <property type="entry name" value="DNA-binding domain"/>
    <property type="match status" value="1"/>
</dbReference>
<dbReference type="AlphaFoldDB" id="A0AB40BPS1"/>
<evidence type="ECO:0000256" key="3">
    <source>
        <dbReference type="ARBA" id="ARBA00023125"/>
    </source>
</evidence>
<dbReference type="RefSeq" id="XP_039128444.1">
    <property type="nucleotide sequence ID" value="XM_039272510.1"/>
</dbReference>
<keyword evidence="5" id="KW-0539">Nucleus</keyword>
<evidence type="ECO:0000256" key="5">
    <source>
        <dbReference type="ARBA" id="ARBA00023242"/>
    </source>
</evidence>
<comment type="similarity">
    <text evidence="6">Belongs to the AP2/ERF transcription factor family. ERF subfamily.</text>
</comment>
<evidence type="ECO:0000256" key="6">
    <source>
        <dbReference type="ARBA" id="ARBA00024343"/>
    </source>
</evidence>
<keyword evidence="3" id="KW-0238">DNA-binding</keyword>
<dbReference type="PROSITE" id="PS51032">
    <property type="entry name" value="AP2_ERF"/>
    <property type="match status" value="1"/>
</dbReference>
<evidence type="ECO:0000313" key="10">
    <source>
        <dbReference type="RefSeq" id="XP_039128444.1"/>
    </source>
</evidence>
<dbReference type="GeneID" id="120264685"/>